<name>A0A9N9Z725_9HYPO</name>
<proteinExistence type="predicted"/>
<accession>A0A9N9Z725</accession>
<organism evidence="1 2">
    <name type="scientific">Clonostachys solani</name>
    <dbReference type="NCBI Taxonomy" id="160281"/>
    <lineage>
        <taxon>Eukaryota</taxon>
        <taxon>Fungi</taxon>
        <taxon>Dikarya</taxon>
        <taxon>Ascomycota</taxon>
        <taxon>Pezizomycotina</taxon>
        <taxon>Sordariomycetes</taxon>
        <taxon>Hypocreomycetidae</taxon>
        <taxon>Hypocreales</taxon>
        <taxon>Bionectriaceae</taxon>
        <taxon>Clonostachys</taxon>
    </lineage>
</organism>
<evidence type="ECO:0000313" key="2">
    <source>
        <dbReference type="Proteomes" id="UP000775872"/>
    </source>
</evidence>
<dbReference type="OrthoDB" id="3183782at2759"/>
<reference evidence="1" key="1">
    <citation type="submission" date="2021-10" db="EMBL/GenBank/DDBJ databases">
        <authorList>
            <person name="Piombo E."/>
        </authorList>
    </citation>
    <scope>NUCLEOTIDE SEQUENCE</scope>
</reference>
<sequence>MASRNVLKVSALHYKDPNKTDEEFEKWFHEDLNPKWVKLIKKHEVLKYAVVSVAYPFIGRLLKNLLPF</sequence>
<dbReference type="AlphaFoldDB" id="A0A9N9Z725"/>
<dbReference type="Proteomes" id="UP000775872">
    <property type="component" value="Unassembled WGS sequence"/>
</dbReference>
<comment type="caution">
    <text evidence="1">The sequence shown here is derived from an EMBL/GenBank/DDBJ whole genome shotgun (WGS) entry which is preliminary data.</text>
</comment>
<dbReference type="EMBL" id="CABFOC020000035">
    <property type="protein sequence ID" value="CAH0050580.1"/>
    <property type="molecule type" value="Genomic_DNA"/>
</dbReference>
<keyword evidence="2" id="KW-1185">Reference proteome</keyword>
<protein>
    <submittedName>
        <fullName evidence="1">Uncharacterized protein</fullName>
    </submittedName>
</protein>
<gene>
    <name evidence="1" type="ORF">CSOL1703_00002553</name>
</gene>
<evidence type="ECO:0000313" key="1">
    <source>
        <dbReference type="EMBL" id="CAH0050580.1"/>
    </source>
</evidence>